<evidence type="ECO:0000259" key="2">
    <source>
        <dbReference type="PROSITE" id="PS51202"/>
    </source>
</evidence>
<dbReference type="InterPro" id="IPR050721">
    <property type="entry name" value="Trk_Ktr_HKT_K-transport"/>
</dbReference>
<dbReference type="Pfam" id="PF02254">
    <property type="entry name" value="TrkA_N"/>
    <property type="match status" value="1"/>
</dbReference>
<dbReference type="SUPFAM" id="SSF51735">
    <property type="entry name" value="NAD(P)-binding Rossmann-fold domains"/>
    <property type="match status" value="1"/>
</dbReference>
<dbReference type="GO" id="GO:0034220">
    <property type="term" value="P:monoatomic ion transmembrane transport"/>
    <property type="evidence" value="ECO:0007669"/>
    <property type="project" value="UniProtKB-KW"/>
</dbReference>
<dbReference type="Gene3D" id="3.40.50.720">
    <property type="entry name" value="NAD(P)-binding Rossmann-like Domain"/>
    <property type="match status" value="1"/>
</dbReference>
<name>A0ABW5RK15_9MICO</name>
<dbReference type="Gene3D" id="3.30.70.1450">
    <property type="entry name" value="Regulator of K+ conductance, C-terminal domain"/>
    <property type="match status" value="1"/>
</dbReference>
<dbReference type="InterPro" id="IPR036291">
    <property type="entry name" value="NAD(P)-bd_dom_sf"/>
</dbReference>
<dbReference type="Proteomes" id="UP001597453">
    <property type="component" value="Unassembled WGS sequence"/>
</dbReference>
<dbReference type="Pfam" id="PF02080">
    <property type="entry name" value="TrkA_C"/>
    <property type="match status" value="1"/>
</dbReference>
<keyword evidence="3" id="KW-0406">Ion transport</keyword>
<accession>A0ABW5RK15</accession>
<dbReference type="PANTHER" id="PTHR43833:SF7">
    <property type="entry name" value="KTR SYSTEM POTASSIUM UPTAKE PROTEIN C"/>
    <property type="match status" value="1"/>
</dbReference>
<gene>
    <name evidence="3" type="ORF">ACFSUQ_08220</name>
</gene>
<dbReference type="PANTHER" id="PTHR43833">
    <property type="entry name" value="POTASSIUM CHANNEL PROTEIN 2-RELATED-RELATED"/>
    <property type="match status" value="1"/>
</dbReference>
<keyword evidence="3" id="KW-0407">Ion channel</keyword>
<sequence length="237" mass="25976">MRNSRQGTIRIQDAVCVIGLGRFGTAVATELMKDGVEVLGIDPDDHVVQAMDGSVTHVVRGDATQEVTLRKLSVHEFETVVVAIGGSIEASILVTGLLRKFGVPNIWAKAVSDQHAEILKQLGVPHVVKPETDMGRRTAHLLRGTLEEYVEFAGDFVITQQLAPEFAIGTPIGELRLRRNYGVHITGMRHPGEPWQIALPETALRRGDHILVAGNRRNADNFARLPRTDDLDSELDA</sequence>
<dbReference type="EMBL" id="JBHUNF010000004">
    <property type="protein sequence ID" value="MFD2675277.1"/>
    <property type="molecule type" value="Genomic_DNA"/>
</dbReference>
<proteinExistence type="predicted"/>
<comment type="caution">
    <text evidence="3">The sequence shown here is derived from an EMBL/GenBank/DDBJ whole genome shotgun (WGS) entry which is preliminary data.</text>
</comment>
<reference evidence="4" key="1">
    <citation type="journal article" date="2019" name="Int. J. Syst. Evol. Microbiol.">
        <title>The Global Catalogue of Microorganisms (GCM) 10K type strain sequencing project: providing services to taxonomists for standard genome sequencing and annotation.</title>
        <authorList>
            <consortium name="The Broad Institute Genomics Platform"/>
            <consortium name="The Broad Institute Genome Sequencing Center for Infectious Disease"/>
            <person name="Wu L."/>
            <person name="Ma J."/>
        </authorList>
    </citation>
    <scope>NUCLEOTIDE SEQUENCE [LARGE SCALE GENOMIC DNA]</scope>
    <source>
        <strain evidence="4">TISTR 1511</strain>
    </source>
</reference>
<organism evidence="3 4">
    <name type="scientific">Gulosibacter bifidus</name>
    <dbReference type="NCBI Taxonomy" id="272239"/>
    <lineage>
        <taxon>Bacteria</taxon>
        <taxon>Bacillati</taxon>
        <taxon>Actinomycetota</taxon>
        <taxon>Actinomycetes</taxon>
        <taxon>Micrococcales</taxon>
        <taxon>Microbacteriaceae</taxon>
        <taxon>Gulosibacter</taxon>
    </lineage>
</organism>
<protein>
    <submittedName>
        <fullName evidence="3">Potassium channel family protein</fullName>
    </submittedName>
</protein>
<feature type="domain" description="RCK C-terminal" evidence="2">
    <location>
        <begin position="141"/>
        <end position="228"/>
    </location>
</feature>
<dbReference type="PROSITE" id="PS51202">
    <property type="entry name" value="RCK_C"/>
    <property type="match status" value="1"/>
</dbReference>
<feature type="domain" description="RCK N-terminal" evidence="1">
    <location>
        <begin position="12"/>
        <end position="128"/>
    </location>
</feature>
<evidence type="ECO:0000313" key="4">
    <source>
        <dbReference type="Proteomes" id="UP001597453"/>
    </source>
</evidence>
<keyword evidence="4" id="KW-1185">Reference proteome</keyword>
<dbReference type="InterPro" id="IPR036721">
    <property type="entry name" value="RCK_C_sf"/>
</dbReference>
<dbReference type="InterPro" id="IPR006037">
    <property type="entry name" value="RCK_C"/>
</dbReference>
<keyword evidence="3" id="KW-0813">Transport</keyword>
<dbReference type="RefSeq" id="WP_066058044.1">
    <property type="nucleotide sequence ID" value="NZ_JBHUNF010000004.1"/>
</dbReference>
<evidence type="ECO:0000259" key="1">
    <source>
        <dbReference type="PROSITE" id="PS51201"/>
    </source>
</evidence>
<evidence type="ECO:0000313" key="3">
    <source>
        <dbReference type="EMBL" id="MFD2675277.1"/>
    </source>
</evidence>
<dbReference type="SUPFAM" id="SSF116726">
    <property type="entry name" value="TrkA C-terminal domain-like"/>
    <property type="match status" value="1"/>
</dbReference>
<dbReference type="PROSITE" id="PS51201">
    <property type="entry name" value="RCK_N"/>
    <property type="match status" value="1"/>
</dbReference>
<dbReference type="InterPro" id="IPR003148">
    <property type="entry name" value="RCK_N"/>
</dbReference>